<keyword evidence="2" id="KW-1185">Reference proteome</keyword>
<organism evidence="1 2">
    <name type="scientific">Dallia pectoralis</name>
    <name type="common">Alaska blackfish</name>
    <dbReference type="NCBI Taxonomy" id="75939"/>
    <lineage>
        <taxon>Eukaryota</taxon>
        <taxon>Metazoa</taxon>
        <taxon>Chordata</taxon>
        <taxon>Craniata</taxon>
        <taxon>Vertebrata</taxon>
        <taxon>Euteleostomi</taxon>
        <taxon>Actinopterygii</taxon>
        <taxon>Neopterygii</taxon>
        <taxon>Teleostei</taxon>
        <taxon>Protacanthopterygii</taxon>
        <taxon>Esociformes</taxon>
        <taxon>Umbridae</taxon>
        <taxon>Dallia</taxon>
    </lineage>
</organism>
<name>A0ACC2HB39_DALPE</name>
<evidence type="ECO:0000313" key="2">
    <source>
        <dbReference type="Proteomes" id="UP001157502"/>
    </source>
</evidence>
<dbReference type="Proteomes" id="UP001157502">
    <property type="component" value="Chromosome 4"/>
</dbReference>
<comment type="caution">
    <text evidence="1">The sequence shown here is derived from an EMBL/GenBank/DDBJ whole genome shotgun (WGS) entry which is preliminary data.</text>
</comment>
<protein>
    <submittedName>
        <fullName evidence="1">Uncharacterized protein</fullName>
    </submittedName>
</protein>
<gene>
    <name evidence="1" type="ORF">DPEC_G00051240</name>
</gene>
<proteinExistence type="predicted"/>
<reference evidence="1" key="1">
    <citation type="submission" date="2021-05" db="EMBL/GenBank/DDBJ databases">
        <authorList>
            <person name="Pan Q."/>
            <person name="Jouanno E."/>
            <person name="Zahm M."/>
            <person name="Klopp C."/>
            <person name="Cabau C."/>
            <person name="Louis A."/>
            <person name="Berthelot C."/>
            <person name="Parey E."/>
            <person name="Roest Crollius H."/>
            <person name="Montfort J."/>
            <person name="Robinson-Rechavi M."/>
            <person name="Bouchez O."/>
            <person name="Lampietro C."/>
            <person name="Lopez Roques C."/>
            <person name="Donnadieu C."/>
            <person name="Postlethwait J."/>
            <person name="Bobe J."/>
            <person name="Dillon D."/>
            <person name="Chandos A."/>
            <person name="von Hippel F."/>
            <person name="Guiguen Y."/>
        </authorList>
    </citation>
    <scope>NUCLEOTIDE SEQUENCE</scope>
    <source>
        <strain evidence="1">YG-Jan2019</strain>
    </source>
</reference>
<dbReference type="EMBL" id="CM055731">
    <property type="protein sequence ID" value="KAJ8013243.1"/>
    <property type="molecule type" value="Genomic_DNA"/>
</dbReference>
<accession>A0ACC2HB39</accession>
<sequence length="66" mass="7778">MLHLIENKFSLATATWPRQGEKNVQDNVQLEQRRQLARNSTRVRANRLQSSGWGVASYRRRRGLDR</sequence>
<evidence type="ECO:0000313" key="1">
    <source>
        <dbReference type="EMBL" id="KAJ8013243.1"/>
    </source>
</evidence>